<comment type="caution">
    <text evidence="4">The sequence shown here is derived from an EMBL/GenBank/DDBJ whole genome shotgun (WGS) entry which is preliminary data.</text>
</comment>
<dbReference type="OrthoDB" id="21539at2759"/>
<feature type="region of interest" description="Disordered" evidence="2">
    <location>
        <begin position="248"/>
        <end position="302"/>
    </location>
</feature>
<dbReference type="Proteomes" id="UP000186817">
    <property type="component" value="Unassembled WGS sequence"/>
</dbReference>
<accession>A0A1Q9F742</accession>
<evidence type="ECO:0000259" key="3">
    <source>
        <dbReference type="PROSITE" id="PS51513"/>
    </source>
</evidence>
<dbReference type="AlphaFoldDB" id="A0A1Q9F742"/>
<organism evidence="4 5">
    <name type="scientific">Symbiodinium microadriaticum</name>
    <name type="common">Dinoflagellate</name>
    <name type="synonym">Zooxanthella microadriatica</name>
    <dbReference type="NCBI Taxonomy" id="2951"/>
    <lineage>
        <taxon>Eukaryota</taxon>
        <taxon>Sar</taxon>
        <taxon>Alveolata</taxon>
        <taxon>Dinophyceae</taxon>
        <taxon>Suessiales</taxon>
        <taxon>Symbiodiniaceae</taxon>
        <taxon>Symbiodinium</taxon>
    </lineage>
</organism>
<dbReference type="InterPro" id="IPR019050">
    <property type="entry name" value="FDF_dom"/>
</dbReference>
<evidence type="ECO:0000313" key="4">
    <source>
        <dbReference type="EMBL" id="OLQ15477.1"/>
    </source>
</evidence>
<reference evidence="4 5" key="1">
    <citation type="submission" date="2016-02" db="EMBL/GenBank/DDBJ databases">
        <title>Genome analysis of coral dinoflagellate symbionts highlights evolutionary adaptations to a symbiotic lifestyle.</title>
        <authorList>
            <person name="Aranda M."/>
            <person name="Li Y."/>
            <person name="Liew Y.J."/>
            <person name="Baumgarten S."/>
            <person name="Simakov O."/>
            <person name="Wilson M."/>
            <person name="Piel J."/>
            <person name="Ashoor H."/>
            <person name="Bougouffa S."/>
            <person name="Bajic V.B."/>
            <person name="Ryu T."/>
            <person name="Ravasi T."/>
            <person name="Bayer T."/>
            <person name="Micklem G."/>
            <person name="Kim H."/>
            <person name="Bhak J."/>
            <person name="Lajeunesse T.C."/>
            <person name="Voolstra C.R."/>
        </authorList>
    </citation>
    <scope>NUCLEOTIDE SEQUENCE [LARGE SCALE GENOMIC DNA]</scope>
    <source>
        <strain evidence="4 5">CCMP2467</strain>
    </source>
</reference>
<feature type="compositionally biased region" description="Basic and acidic residues" evidence="2">
    <location>
        <begin position="19"/>
        <end position="28"/>
    </location>
</feature>
<feature type="compositionally biased region" description="Gly residues" evidence="2">
    <location>
        <begin position="29"/>
        <end position="43"/>
    </location>
</feature>
<feature type="domain" description="FFD box profile" evidence="3">
    <location>
        <begin position="234"/>
        <end position="250"/>
    </location>
</feature>
<keyword evidence="5" id="KW-1185">Reference proteome</keyword>
<evidence type="ECO:0000313" key="5">
    <source>
        <dbReference type="Proteomes" id="UP000186817"/>
    </source>
</evidence>
<feature type="short sequence motif" description="FFD box" evidence="1">
    <location>
        <begin position="234"/>
        <end position="250"/>
    </location>
</feature>
<name>A0A1Q9F742_SYMMI</name>
<feature type="compositionally biased region" description="Basic and acidic residues" evidence="2">
    <location>
        <begin position="250"/>
        <end position="271"/>
    </location>
</feature>
<evidence type="ECO:0000256" key="1">
    <source>
        <dbReference type="PROSITE-ProRule" id="PRU00846"/>
    </source>
</evidence>
<protein>
    <submittedName>
        <fullName evidence="4">Protein sum2</fullName>
    </submittedName>
</protein>
<proteinExistence type="predicted"/>
<gene>
    <name evidence="4" type="primary">sum2</name>
    <name evidence="4" type="ORF">AK812_SmicGene296</name>
</gene>
<dbReference type="InterPro" id="IPR025761">
    <property type="entry name" value="FFD_box"/>
</dbReference>
<dbReference type="EMBL" id="LSRX01000003">
    <property type="protein sequence ID" value="OLQ15477.1"/>
    <property type="molecule type" value="Genomic_DNA"/>
</dbReference>
<sequence length="318" mass="33496">MAGCLAPDGKGPKGYEGPKGYDGKDGKGYDGGYDGKGYGGKGYQNGKSYDNGRGYQSSGWSNPGKGYDYPVEAKGGYGKDKGKEKGKDMPKGKDAGKGKGDAMDGKGKDGKGKGEYKGDVKGKSDGKGQQGEKGDKGSPKGKDGKGKDGKGKDGKGNLPMVQGQGWAAPNHTGEREDAELGPFHLPEGGNGIVGELLSEENADTKRQCAEEFDFVSSAQKFDKVSDLDALKPLEGYNKGKSFFDSISCEATERSGEAGRQRSDRDKAREADVEAFGDSNRRGKGDWHFASDTRTAKGPELRPTPHALISTLLLAADRA</sequence>
<feature type="compositionally biased region" description="Basic and acidic residues" evidence="2">
    <location>
        <begin position="77"/>
        <end position="155"/>
    </location>
</feature>
<feature type="region of interest" description="Disordered" evidence="2">
    <location>
        <begin position="1"/>
        <end position="204"/>
    </location>
</feature>
<dbReference type="SMART" id="SM01199">
    <property type="entry name" value="FDF"/>
    <property type="match status" value="1"/>
</dbReference>
<evidence type="ECO:0000256" key="2">
    <source>
        <dbReference type="SAM" id="MobiDB-lite"/>
    </source>
</evidence>
<feature type="compositionally biased region" description="Basic and acidic residues" evidence="2">
    <location>
        <begin position="278"/>
        <end position="299"/>
    </location>
</feature>
<dbReference type="PROSITE" id="PS51513">
    <property type="entry name" value="FFD"/>
    <property type="match status" value="1"/>
</dbReference>